<dbReference type="STRING" id="286727.SAMN02982917_1825"/>
<organism evidence="1 2">
    <name type="scientific">Azospirillum oryzae</name>
    <dbReference type="NCBI Taxonomy" id="286727"/>
    <lineage>
        <taxon>Bacteria</taxon>
        <taxon>Pseudomonadati</taxon>
        <taxon>Pseudomonadota</taxon>
        <taxon>Alphaproteobacteria</taxon>
        <taxon>Rhodospirillales</taxon>
        <taxon>Azospirillaceae</taxon>
        <taxon>Azospirillum</taxon>
    </lineage>
</organism>
<name>A0A1X7EKR0_9PROT</name>
<evidence type="ECO:0000313" key="1">
    <source>
        <dbReference type="EMBL" id="SMF35681.1"/>
    </source>
</evidence>
<sequence length="522" mass="56751">MLLLGAASASAFEIPTDNSDLRIRFDNTVRYNLGVRAEGIDSRIANNPNYDESDRKFGRGDVITNRLDILSEFDVAFRERYGLRVTGAFWYDNAYHDTDVNPNPALRGYVSGYNGNRYNSDVRRYYRGPSGELLDAFVYGRVDAGTVPVDVKIGRHVIYWGEGLLFGAHAISYSQAPLDGRKAVSSPGIETKEVFLPVGQVSAKAQLSPNLSIAGQFFLEWDPTRVPAGGTYLAPADFLLGDRLAVGGNRSIPRIGDLEPHNIGNWGVNARYNIESIDSTVGAYYRAFDDYTPWGPQTLPTGYRFVYAKDTKLIGLSFNTIGLGGASIGTEVSYRHNAALNSASISAVDNQGARGNTWHAVANAVWLLDSSPVYDTGNLVVELAYSRLGEVTHNASLYKGRGYGGCVGLSAADGCSTRDYVGIAANFTPQWLQVFPSTDLDLPMTINYGLRGNAPTAGGGNEGVLTWSVGAKLTYQQRHEVTLRYTDQHADGKYANNALIGGNGSPQLNDRGYVSLTYKTSF</sequence>
<evidence type="ECO:0000313" key="2">
    <source>
        <dbReference type="Proteomes" id="UP000192936"/>
    </source>
</evidence>
<dbReference type="InterPro" id="IPR010727">
    <property type="entry name" value="DUF1302"/>
</dbReference>
<gene>
    <name evidence="1" type="ORF">SAMN02982917_1825</name>
</gene>
<proteinExistence type="predicted"/>
<dbReference type="OrthoDB" id="177054at2"/>
<dbReference type="EMBL" id="FXAK01000002">
    <property type="protein sequence ID" value="SMF35681.1"/>
    <property type="molecule type" value="Genomic_DNA"/>
</dbReference>
<dbReference type="Pfam" id="PF06980">
    <property type="entry name" value="DUF1302"/>
    <property type="match status" value="1"/>
</dbReference>
<dbReference type="Proteomes" id="UP000192936">
    <property type="component" value="Unassembled WGS sequence"/>
</dbReference>
<accession>A0A1X7EKR0</accession>
<protein>
    <recommendedName>
        <fullName evidence="3">DUF1302 domain-containing protein</fullName>
    </recommendedName>
</protein>
<dbReference type="AlphaFoldDB" id="A0A1X7EKR0"/>
<evidence type="ECO:0008006" key="3">
    <source>
        <dbReference type="Google" id="ProtNLM"/>
    </source>
</evidence>
<reference evidence="1 2" key="1">
    <citation type="submission" date="2017-04" db="EMBL/GenBank/DDBJ databases">
        <authorList>
            <person name="Afonso C.L."/>
            <person name="Miller P.J."/>
            <person name="Scott M.A."/>
            <person name="Spackman E."/>
            <person name="Goraichik I."/>
            <person name="Dimitrov K.M."/>
            <person name="Suarez D.L."/>
            <person name="Swayne D.E."/>
        </authorList>
    </citation>
    <scope>NUCLEOTIDE SEQUENCE [LARGE SCALE GENOMIC DNA]</scope>
    <source>
        <strain evidence="1 2">A2P</strain>
    </source>
</reference>